<feature type="domain" description="DUF559" evidence="1">
    <location>
        <begin position="188"/>
        <end position="273"/>
    </location>
</feature>
<reference evidence="4" key="1">
    <citation type="journal article" date="2019" name="Int. J. Syst. Evol. Microbiol.">
        <title>The Global Catalogue of Microorganisms (GCM) 10K type strain sequencing project: providing services to taxonomists for standard genome sequencing and annotation.</title>
        <authorList>
            <consortium name="The Broad Institute Genomics Platform"/>
            <consortium name="The Broad Institute Genome Sequencing Center for Infectious Disease"/>
            <person name="Wu L."/>
            <person name="Ma J."/>
        </authorList>
    </citation>
    <scope>NUCLEOTIDE SEQUENCE [LARGE SCALE GENOMIC DNA]</scope>
    <source>
        <strain evidence="4">CGMCC 1.15772</strain>
    </source>
</reference>
<feature type="domain" description="AbiEi antitoxin N-terminal" evidence="2">
    <location>
        <begin position="4"/>
        <end position="49"/>
    </location>
</feature>
<evidence type="ECO:0000259" key="2">
    <source>
        <dbReference type="Pfam" id="PF13338"/>
    </source>
</evidence>
<protein>
    <submittedName>
        <fullName evidence="3">Type IV toxin-antitoxin system AbiEi family antitoxin domain-containing protein</fullName>
    </submittedName>
</protein>
<dbReference type="InterPro" id="IPR025159">
    <property type="entry name" value="AbiEi_N"/>
</dbReference>
<organism evidence="3 4">
    <name type="scientific">Microbacterium fluvii</name>
    <dbReference type="NCBI Taxonomy" id="415215"/>
    <lineage>
        <taxon>Bacteria</taxon>
        <taxon>Bacillati</taxon>
        <taxon>Actinomycetota</taxon>
        <taxon>Actinomycetes</taxon>
        <taxon>Micrococcales</taxon>
        <taxon>Microbacteriaceae</taxon>
        <taxon>Microbacterium</taxon>
    </lineage>
</organism>
<name>A0ABW2HAL8_9MICO</name>
<accession>A0ABW2HAL8</accession>
<comment type="caution">
    <text evidence="3">The sequence shown here is derived from an EMBL/GenBank/DDBJ whole genome shotgun (WGS) entry which is preliminary data.</text>
</comment>
<dbReference type="Pfam" id="PF04480">
    <property type="entry name" value="DUF559"/>
    <property type="match status" value="1"/>
</dbReference>
<evidence type="ECO:0000313" key="4">
    <source>
        <dbReference type="Proteomes" id="UP001596507"/>
    </source>
</evidence>
<evidence type="ECO:0000259" key="1">
    <source>
        <dbReference type="Pfam" id="PF04480"/>
    </source>
</evidence>
<proteinExistence type="predicted"/>
<evidence type="ECO:0000313" key="3">
    <source>
        <dbReference type="EMBL" id="MFC7268118.1"/>
    </source>
</evidence>
<dbReference type="Gene3D" id="3.40.960.10">
    <property type="entry name" value="VSR Endonuclease"/>
    <property type="match status" value="1"/>
</dbReference>
<gene>
    <name evidence="3" type="ORF">ACFQRL_03985</name>
</gene>
<dbReference type="SUPFAM" id="SSF52980">
    <property type="entry name" value="Restriction endonuclease-like"/>
    <property type="match status" value="1"/>
</dbReference>
<keyword evidence="4" id="KW-1185">Reference proteome</keyword>
<dbReference type="Pfam" id="PF13338">
    <property type="entry name" value="AbiEi_4"/>
    <property type="match status" value="1"/>
</dbReference>
<dbReference type="InterPro" id="IPR007569">
    <property type="entry name" value="DUF559"/>
</dbReference>
<dbReference type="EMBL" id="JBHTBE010000001">
    <property type="protein sequence ID" value="MFC7268118.1"/>
    <property type="molecule type" value="Genomic_DNA"/>
</dbReference>
<dbReference type="RefSeq" id="WP_262873035.1">
    <property type="nucleotide sequence ID" value="NZ_BAABKW010000005.1"/>
</dbReference>
<sequence>MSPMQIALVAADRGGVVRLSELLTCGASRADVRRAVARGGIARVRDGVFAHPTADALVVLAAEHGGRVACVSVLRRLGVWLLDDDDRLHVLLEPKGRRHVHTGCRCVDHRDAGGAGFGIVPIERALVQLQRCVGDESFFAAYESAWRQGRLSAGARAWIREHLPAGKRWLVDVARRNADSGLESILRLRFHRLGVAMRSQVRILDVGRVDFVVDGILILEVDDRQNHDGESLRHRDLMRDARAAAAGYETLRFDYAMVIHDWPTVERAVLARLERARARSRRTA</sequence>
<dbReference type="InterPro" id="IPR011335">
    <property type="entry name" value="Restrct_endonuc-II-like"/>
</dbReference>
<dbReference type="Proteomes" id="UP001596507">
    <property type="component" value="Unassembled WGS sequence"/>
</dbReference>